<evidence type="ECO:0000256" key="7">
    <source>
        <dbReference type="ARBA" id="ARBA00023136"/>
    </source>
</evidence>
<dbReference type="FunFam" id="2.60.120.10:FF:000024">
    <property type="entry name" value="Cyclic nucleotide-gated ion channel 1"/>
    <property type="match status" value="1"/>
</dbReference>
<dbReference type="InterPro" id="IPR035979">
    <property type="entry name" value="RBD_domain_sf"/>
</dbReference>
<keyword evidence="10" id="KW-0694">RNA-binding</keyword>
<feature type="transmembrane region" description="Helical" evidence="12">
    <location>
        <begin position="475"/>
        <end position="497"/>
    </location>
</feature>
<dbReference type="InterPro" id="IPR005821">
    <property type="entry name" value="Ion_trans_dom"/>
</dbReference>
<feature type="compositionally biased region" description="Polar residues" evidence="11">
    <location>
        <begin position="193"/>
        <end position="207"/>
    </location>
</feature>
<comment type="similarity">
    <text evidence="2">Belongs to the cyclic nucleotide-gated cation channel (TC 1.A.1.5) family.</text>
</comment>
<dbReference type="Gene3D" id="2.60.120.10">
    <property type="entry name" value="Jelly Rolls"/>
    <property type="match status" value="1"/>
</dbReference>
<dbReference type="Gene3D" id="1.10.287.630">
    <property type="entry name" value="Helix hairpin bin"/>
    <property type="match status" value="1"/>
</dbReference>
<evidence type="ECO:0000256" key="2">
    <source>
        <dbReference type="ARBA" id="ARBA00010486"/>
    </source>
</evidence>
<dbReference type="SUPFAM" id="SSF51206">
    <property type="entry name" value="cAMP-binding domain-like"/>
    <property type="match status" value="1"/>
</dbReference>
<keyword evidence="3" id="KW-0813">Transport</keyword>
<reference evidence="15 16" key="1">
    <citation type="journal article" date="2015" name="Proc. Natl. Acad. Sci. U.S.A.">
        <title>The resurrection genome of Boea hygrometrica: A blueprint for survival of dehydration.</title>
        <authorList>
            <person name="Xiao L."/>
            <person name="Yang G."/>
            <person name="Zhang L."/>
            <person name="Yang X."/>
            <person name="Zhao S."/>
            <person name="Ji Z."/>
            <person name="Zhou Q."/>
            <person name="Hu M."/>
            <person name="Wang Y."/>
            <person name="Chen M."/>
            <person name="Xu Y."/>
            <person name="Jin H."/>
            <person name="Xiao X."/>
            <person name="Hu G."/>
            <person name="Bao F."/>
            <person name="Hu Y."/>
            <person name="Wan P."/>
            <person name="Li L."/>
            <person name="Deng X."/>
            <person name="Kuang T."/>
            <person name="Xiang C."/>
            <person name="Zhu J.K."/>
            <person name="Oliver M.J."/>
            <person name="He Y."/>
        </authorList>
    </citation>
    <scope>NUCLEOTIDE SEQUENCE [LARGE SCALE GENOMIC DNA]</scope>
    <source>
        <strain evidence="16">cv. XS01</strain>
    </source>
</reference>
<feature type="transmembrane region" description="Helical" evidence="12">
    <location>
        <begin position="673"/>
        <end position="696"/>
    </location>
</feature>
<feature type="domain" description="RRM" evidence="14">
    <location>
        <begin position="212"/>
        <end position="283"/>
    </location>
</feature>
<keyword evidence="9" id="KW-0407">Ion channel</keyword>
<dbReference type="GO" id="GO:0012505">
    <property type="term" value="C:endomembrane system"/>
    <property type="evidence" value="ECO:0007669"/>
    <property type="project" value="UniProtKB-SubCell"/>
</dbReference>
<dbReference type="AlphaFoldDB" id="A0A2Z7B3C9"/>
<dbReference type="CDD" id="cd00038">
    <property type="entry name" value="CAP_ED"/>
    <property type="match status" value="1"/>
</dbReference>
<dbReference type="GO" id="GO:0016020">
    <property type="term" value="C:membrane"/>
    <property type="evidence" value="ECO:0007669"/>
    <property type="project" value="InterPro"/>
</dbReference>
<evidence type="ECO:0000256" key="10">
    <source>
        <dbReference type="PROSITE-ProRule" id="PRU00176"/>
    </source>
</evidence>
<evidence type="ECO:0000256" key="3">
    <source>
        <dbReference type="ARBA" id="ARBA00022448"/>
    </source>
</evidence>
<keyword evidence="7 12" id="KW-0472">Membrane</keyword>
<dbReference type="OrthoDB" id="421226at2759"/>
<dbReference type="InterPro" id="IPR012677">
    <property type="entry name" value="Nucleotide-bd_a/b_plait_sf"/>
</dbReference>
<dbReference type="InterPro" id="IPR000595">
    <property type="entry name" value="cNMP-bd_dom"/>
</dbReference>
<organism evidence="15 16">
    <name type="scientific">Dorcoceras hygrometricum</name>
    <dbReference type="NCBI Taxonomy" id="472368"/>
    <lineage>
        <taxon>Eukaryota</taxon>
        <taxon>Viridiplantae</taxon>
        <taxon>Streptophyta</taxon>
        <taxon>Embryophyta</taxon>
        <taxon>Tracheophyta</taxon>
        <taxon>Spermatophyta</taxon>
        <taxon>Magnoliopsida</taxon>
        <taxon>eudicotyledons</taxon>
        <taxon>Gunneridae</taxon>
        <taxon>Pentapetalae</taxon>
        <taxon>asterids</taxon>
        <taxon>lamiids</taxon>
        <taxon>Lamiales</taxon>
        <taxon>Gesneriaceae</taxon>
        <taxon>Didymocarpoideae</taxon>
        <taxon>Trichosporeae</taxon>
        <taxon>Loxocarpinae</taxon>
        <taxon>Dorcoceras</taxon>
    </lineage>
</organism>
<dbReference type="Pfam" id="PF00520">
    <property type="entry name" value="Ion_trans"/>
    <property type="match status" value="1"/>
</dbReference>
<dbReference type="InterPro" id="IPR000504">
    <property type="entry name" value="RRM_dom"/>
</dbReference>
<evidence type="ECO:0000256" key="5">
    <source>
        <dbReference type="ARBA" id="ARBA00022989"/>
    </source>
</evidence>
<dbReference type="GO" id="GO:0005216">
    <property type="term" value="F:monoatomic ion channel activity"/>
    <property type="evidence" value="ECO:0007669"/>
    <property type="project" value="InterPro"/>
</dbReference>
<dbReference type="Gene3D" id="1.10.287.70">
    <property type="match status" value="1"/>
</dbReference>
<evidence type="ECO:0000256" key="8">
    <source>
        <dbReference type="ARBA" id="ARBA00023286"/>
    </source>
</evidence>
<dbReference type="Pfam" id="PF00076">
    <property type="entry name" value="RRM_1"/>
    <property type="match status" value="2"/>
</dbReference>
<dbReference type="PANTHER" id="PTHR45651:SF16">
    <property type="entry name" value="PROTEIN CNGC15A"/>
    <property type="match status" value="1"/>
</dbReference>
<dbReference type="PROSITE" id="PS50102">
    <property type="entry name" value="RRM"/>
    <property type="match status" value="2"/>
</dbReference>
<dbReference type="InterPro" id="IPR014710">
    <property type="entry name" value="RmlC-like_jellyroll"/>
</dbReference>
<evidence type="ECO:0000256" key="11">
    <source>
        <dbReference type="SAM" id="MobiDB-lite"/>
    </source>
</evidence>
<keyword evidence="8" id="KW-1071">Ligand-gated ion channel</keyword>
<sequence length="938" mass="105296">MAASTLHFLTLNPQTLSHHSSSSSSAAAAAPSSFAILTVKPLLKSTLSISAGNVGVGISNSANPTSKFLRKVAFSSDLDLDEDDFSGPGEASLSPDLKLFVGNLPFDVDSAALAGLFQQAGNVEEVEVIYDRLSGRSRGFGFVTMSRVEEAEAAVQQFNGYELQGRALRVNSGPPPAKRENPSFRGGPRGRTNFDSGRTNFESGRTSSGDANRVYVGNLSWGVDDLALETLFSEQGKVKEARVVYDRDSGRSRGFGFVTLSSADEVNNAIESLDGAILVEKEGIKSCSYVPVGGADGRYKSQLYLFRDDNEGAECSPPKRDDSAAVISIEKDEETATYHLKDPDIQAASRQFQDKKLSRVFSEDYEMVNNNILDPRGSVLSRWNKIFLLSCLVSLFVDPLFFFLPSVKEGSCMQASVTLEIVLTVVRSLVDVIYVIHIFVQFRTAYTAPSSRVFGRGELVISSLKIAWKYLRRGFWIHLLGALPLPQVLIWFVLPSLRGSTMISAKHGFRITIIFQFLLRLYLIFPLSSKIINTAGVVVEAPWAGAAFNLLLFMMASHVIGSCWYLLAVQRQEECWKKICDFQQPSCQYLYFDCQTEDDSGRRAWFKASNISVLCGPDSDFYNFGIYHDALTYGVTTASFLNKYSYCFWWGLRNLSSIGQNLMTTTYIGEINFAVNIAILGLVLFALLIGNMQAYLQSCTARLEEWRVRRNDTEQWMHHRQLPRELKERVRKYDLFRWVAARGVDEEAILRGLPLDLRRDIKHHICLDLVRRVPLFDEMDSCTLDAICERLRPVLCTPGTCIVREGDPVIEILFILRGHLESYTTNGGRTGFFNSCRLGTGDFCGEELLSWALYPRPSVILPSSTRTVKAITEVEAFALVAEDVKFVASQFRKLHSKQLKHKFRFHSHQWRMWAACFIQAAWFRFKRKREAAETKAFF</sequence>
<evidence type="ECO:0000259" key="14">
    <source>
        <dbReference type="PROSITE" id="PS50102"/>
    </source>
</evidence>
<evidence type="ECO:0000256" key="6">
    <source>
        <dbReference type="ARBA" id="ARBA00023065"/>
    </source>
</evidence>
<evidence type="ECO:0000259" key="13">
    <source>
        <dbReference type="PROSITE" id="PS50042"/>
    </source>
</evidence>
<evidence type="ECO:0000256" key="9">
    <source>
        <dbReference type="ARBA" id="ARBA00023303"/>
    </source>
</evidence>
<dbReference type="GO" id="GO:0003723">
    <property type="term" value="F:RNA binding"/>
    <property type="evidence" value="ECO:0007669"/>
    <property type="project" value="UniProtKB-UniRule"/>
</dbReference>
<dbReference type="Proteomes" id="UP000250235">
    <property type="component" value="Unassembled WGS sequence"/>
</dbReference>
<evidence type="ECO:0000256" key="1">
    <source>
        <dbReference type="ARBA" id="ARBA00004127"/>
    </source>
</evidence>
<keyword evidence="16" id="KW-1185">Reference proteome</keyword>
<dbReference type="SMART" id="SM00100">
    <property type="entry name" value="cNMP"/>
    <property type="match status" value="1"/>
</dbReference>
<accession>A0A2Z7B3C9</accession>
<dbReference type="Gene3D" id="3.30.70.330">
    <property type="match status" value="2"/>
</dbReference>
<feature type="transmembrane region" description="Helical" evidence="12">
    <location>
        <begin position="547"/>
        <end position="568"/>
    </location>
</feature>
<proteinExistence type="inferred from homology"/>
<evidence type="ECO:0000256" key="12">
    <source>
        <dbReference type="SAM" id="Phobius"/>
    </source>
</evidence>
<keyword evidence="4 12" id="KW-0812">Transmembrane</keyword>
<gene>
    <name evidence="15" type="ORF">F511_06336</name>
</gene>
<keyword evidence="5 12" id="KW-1133">Transmembrane helix</keyword>
<dbReference type="SMART" id="SM00360">
    <property type="entry name" value="RRM"/>
    <property type="match status" value="2"/>
</dbReference>
<keyword evidence="6" id="KW-0406">Ion transport</keyword>
<dbReference type="EMBL" id="KV011785">
    <property type="protein sequence ID" value="KZV26169.1"/>
    <property type="molecule type" value="Genomic_DNA"/>
</dbReference>
<dbReference type="PROSITE" id="PS50042">
    <property type="entry name" value="CNMP_BINDING_3"/>
    <property type="match status" value="1"/>
</dbReference>
<feature type="domain" description="Cyclic nucleotide-binding" evidence="13">
    <location>
        <begin position="775"/>
        <end position="860"/>
    </location>
</feature>
<protein>
    <submittedName>
        <fullName evidence="15">Cyclic nucleotide-gated ion channel 15</fullName>
    </submittedName>
</protein>
<dbReference type="PANTHER" id="PTHR45651">
    <property type="entry name" value="CYCLIC NUCLEOTIDE-GATED ION CHANNEL 15-RELATED-RELATED"/>
    <property type="match status" value="1"/>
</dbReference>
<dbReference type="SUPFAM" id="SSF81324">
    <property type="entry name" value="Voltage-gated potassium channels"/>
    <property type="match status" value="1"/>
</dbReference>
<feature type="region of interest" description="Disordered" evidence="11">
    <location>
        <begin position="169"/>
        <end position="207"/>
    </location>
</feature>
<feature type="domain" description="RRM" evidence="14">
    <location>
        <begin position="97"/>
        <end position="175"/>
    </location>
</feature>
<evidence type="ECO:0000256" key="4">
    <source>
        <dbReference type="ARBA" id="ARBA00022692"/>
    </source>
</evidence>
<evidence type="ECO:0000313" key="15">
    <source>
        <dbReference type="EMBL" id="KZV26169.1"/>
    </source>
</evidence>
<name>A0A2Z7B3C9_9LAMI</name>
<evidence type="ECO:0000313" key="16">
    <source>
        <dbReference type="Proteomes" id="UP000250235"/>
    </source>
</evidence>
<dbReference type="SUPFAM" id="SSF54928">
    <property type="entry name" value="RNA-binding domain, RBD"/>
    <property type="match status" value="2"/>
</dbReference>
<comment type="subcellular location">
    <subcellularLocation>
        <location evidence="1">Endomembrane system</location>
        <topology evidence="1">Multi-pass membrane protein</topology>
    </subcellularLocation>
</comment>
<feature type="transmembrane region" description="Helical" evidence="12">
    <location>
        <begin position="417"/>
        <end position="440"/>
    </location>
</feature>
<feature type="transmembrane region" description="Helical" evidence="12">
    <location>
        <begin position="386"/>
        <end position="405"/>
    </location>
</feature>
<dbReference type="InterPro" id="IPR018490">
    <property type="entry name" value="cNMP-bd_dom_sf"/>
</dbReference>